<reference evidence="1" key="1">
    <citation type="journal article" date="2014" name="Front. Microbiol.">
        <title>High frequency of phylogenetically diverse reductive dehalogenase-homologous genes in deep subseafloor sedimentary metagenomes.</title>
        <authorList>
            <person name="Kawai M."/>
            <person name="Futagami T."/>
            <person name="Toyoda A."/>
            <person name="Takaki Y."/>
            <person name="Nishi S."/>
            <person name="Hori S."/>
            <person name="Arai W."/>
            <person name="Tsubouchi T."/>
            <person name="Morono Y."/>
            <person name="Uchiyama I."/>
            <person name="Ito T."/>
            <person name="Fujiyama A."/>
            <person name="Inagaki F."/>
            <person name="Takami H."/>
        </authorList>
    </citation>
    <scope>NUCLEOTIDE SEQUENCE</scope>
    <source>
        <strain evidence="1">Expedition CK06-06</strain>
    </source>
</reference>
<comment type="caution">
    <text evidence="1">The sequence shown here is derived from an EMBL/GenBank/DDBJ whole genome shotgun (WGS) entry which is preliminary data.</text>
</comment>
<dbReference type="AlphaFoldDB" id="X0TYD9"/>
<evidence type="ECO:0000313" key="1">
    <source>
        <dbReference type="EMBL" id="GAF81165.1"/>
    </source>
</evidence>
<gene>
    <name evidence="1" type="ORF">S01H1_03925</name>
</gene>
<sequence length="180" mass="20655">TEYTFSKAPGADVNSNRIVNLKFINIPDGDFSYPVIIQPDEYFFNRKRATDRSFRPEEAYFQDALDQANNAEESKIIFFSKPDKTYQCTIKAKFVIDVVSLSQPLAEVPKYYFNFLKYALARSLNDIYPGTVWTDKKERKYIQLLTDITDASDINLETRTGIALKQNRRGTSLSGFLNGC</sequence>
<name>X0TYD9_9ZZZZ</name>
<proteinExistence type="predicted"/>
<feature type="non-terminal residue" evidence="1">
    <location>
        <position position="1"/>
    </location>
</feature>
<protein>
    <submittedName>
        <fullName evidence="1">Uncharacterized protein</fullName>
    </submittedName>
</protein>
<organism evidence="1">
    <name type="scientific">marine sediment metagenome</name>
    <dbReference type="NCBI Taxonomy" id="412755"/>
    <lineage>
        <taxon>unclassified sequences</taxon>
        <taxon>metagenomes</taxon>
        <taxon>ecological metagenomes</taxon>
    </lineage>
</organism>
<dbReference type="EMBL" id="BARS01002102">
    <property type="protein sequence ID" value="GAF81165.1"/>
    <property type="molecule type" value="Genomic_DNA"/>
</dbReference>
<accession>X0TYD9</accession>